<keyword evidence="10" id="KW-1185">Reference proteome</keyword>
<gene>
    <name evidence="9" type="primary">TDEL0G00580</name>
    <name evidence="7" type="synonym">HER2</name>
    <name evidence="9" type="ORF">TDEL_0G00580</name>
</gene>
<name>G8ZYF0_TORDE</name>
<dbReference type="PANTHER" id="PTHR11895">
    <property type="entry name" value="TRANSAMIDASE"/>
    <property type="match status" value="1"/>
</dbReference>
<dbReference type="FunCoup" id="G8ZYF0">
    <property type="interactions" value="367"/>
</dbReference>
<dbReference type="Gene3D" id="3.90.1300.10">
    <property type="entry name" value="Amidase signature (AS) domain"/>
    <property type="match status" value="1"/>
</dbReference>
<dbReference type="STRING" id="1076872.G8ZYF0"/>
<dbReference type="InterPro" id="IPR020556">
    <property type="entry name" value="Amidase_CS"/>
</dbReference>
<comment type="subunit">
    <text evidence="7">Subunit of the heterotrimeric GatFAB amidotransferase (AdT) complex, composed of A, B and F subunits.</text>
</comment>
<evidence type="ECO:0000313" key="9">
    <source>
        <dbReference type="EMBL" id="CCE93425.1"/>
    </source>
</evidence>
<dbReference type="GO" id="GO:0032543">
    <property type="term" value="P:mitochondrial translation"/>
    <property type="evidence" value="ECO:0007669"/>
    <property type="project" value="UniProtKB-UniRule"/>
</dbReference>
<dbReference type="EC" id="6.3.5.7" evidence="7"/>
<feature type="active site" description="Acyl-ester intermediate" evidence="7">
    <location>
        <position position="153"/>
    </location>
</feature>
<feature type="active site" description="Charge relay system" evidence="7">
    <location>
        <position position="52"/>
    </location>
</feature>
<comment type="similarity">
    <text evidence="1 7">Belongs to the amidase family. GatA subfamily.</text>
</comment>
<comment type="function">
    <text evidence="7">Allows the formation of correctly charged Gln-tRNA(Gln) through the transamidation of misacylated Glu-tRNA(Gln) in the mitochondria. The reaction takes place in the presence of glutamine and ATP through an activated gamma-phospho-Glu-tRNA(Gln).</text>
</comment>
<dbReference type="Pfam" id="PF01425">
    <property type="entry name" value="Amidase"/>
    <property type="match status" value="1"/>
</dbReference>
<dbReference type="InterPro" id="IPR004412">
    <property type="entry name" value="GatA"/>
</dbReference>
<comment type="subcellular location">
    <subcellularLocation>
        <location evidence="7">Mitochondrion</location>
    </subcellularLocation>
</comment>
<evidence type="ECO:0000256" key="2">
    <source>
        <dbReference type="ARBA" id="ARBA00022598"/>
    </source>
</evidence>
<dbReference type="GO" id="GO:0030956">
    <property type="term" value="C:glutamyl-tRNA(Gln) amidotransferase complex"/>
    <property type="evidence" value="ECO:0007669"/>
    <property type="project" value="UniProtKB-UniRule"/>
</dbReference>
<dbReference type="PANTHER" id="PTHR11895:SF7">
    <property type="entry name" value="GLUTAMYL-TRNA(GLN) AMIDOTRANSFERASE SUBUNIT A, MITOCHONDRIAL"/>
    <property type="match status" value="1"/>
</dbReference>
<feature type="domain" description="Amidase" evidence="8">
    <location>
        <begin position="13"/>
        <end position="456"/>
    </location>
</feature>
<keyword evidence="7" id="KW-0496">Mitochondrion</keyword>
<evidence type="ECO:0000313" key="10">
    <source>
        <dbReference type="Proteomes" id="UP000005627"/>
    </source>
</evidence>
<accession>G8ZYF0</accession>
<dbReference type="eggNOG" id="KOG1211">
    <property type="taxonomic scope" value="Eukaryota"/>
</dbReference>
<dbReference type="HAMAP" id="MF_00120">
    <property type="entry name" value="GatA"/>
    <property type="match status" value="1"/>
</dbReference>
<evidence type="ECO:0000256" key="7">
    <source>
        <dbReference type="HAMAP-Rule" id="MF_03150"/>
    </source>
</evidence>
<dbReference type="OrthoDB" id="421993at2759"/>
<dbReference type="InterPro" id="IPR036928">
    <property type="entry name" value="AS_sf"/>
</dbReference>
<dbReference type="InParanoid" id="G8ZYF0"/>
<sequence length="464" mass="50446">MSLKTALSRIRSIPELQKRYNIFINIDPSAEKRLVDNADKELPLSHLVAGIKDNIVTKDLPTTCASKILETYQSPYDATCVRRLREAGVVIAGKTNLDEFGMGSGGIHSHFGPVLNPLYPSTKITAGGSSSGSAAAVAAGAVDFALGTDTGGSVRLPAAFNAVLGFKPSYGRISRYGVVAYAQSLDTVGILSKGMPVLRKVYNVLNEYDSKDPTSLSNDLRKKANKLFKEKGKLRIGIPQEFLQASISADYKNLFFRFIKELMDMGHEFYPVTIPSVKDSLPIYYTLSPAEAVSNLSRYDGIRYGTRADTTDIENGTLFAPTRANFGREVQDRIILGNYNLCSETFKNNYVKAQKLRVGLMNDFDEIFRGPNIISNSKGNVSGVDLIISLTATGPPSTIESFTSAENSSPTNEYLNDVFTMPMSLAGLPTLSIPLGNDVPLGVQVTAQFADDETVLNFADRIVN</sequence>
<protein>
    <recommendedName>
        <fullName evidence="7">Glutamyl-tRNA(Gln) amidotransferase subunit A, mitochondrial</fullName>
        <shortName evidence="7">Glu-AdT subunit A</shortName>
        <ecNumber evidence="7">6.3.5.7</ecNumber>
    </recommendedName>
</protein>
<dbReference type="HOGENOM" id="CLU_009600_0_3_1"/>
<dbReference type="NCBIfam" id="TIGR00132">
    <property type="entry name" value="gatA"/>
    <property type="match status" value="1"/>
</dbReference>
<dbReference type="GO" id="GO:0050567">
    <property type="term" value="F:glutaminyl-tRNA synthase (glutamine-hydrolyzing) activity"/>
    <property type="evidence" value="ECO:0007669"/>
    <property type="project" value="UniProtKB-UniRule"/>
</dbReference>
<evidence type="ECO:0000256" key="1">
    <source>
        <dbReference type="ARBA" id="ARBA00008069"/>
    </source>
</evidence>
<keyword evidence="4 7" id="KW-0067">ATP-binding</keyword>
<dbReference type="GO" id="GO:0070681">
    <property type="term" value="P:glutaminyl-tRNAGln biosynthesis via transamidation"/>
    <property type="evidence" value="ECO:0007669"/>
    <property type="project" value="UniProtKB-UniRule"/>
</dbReference>
<feature type="active site" description="Charge relay system" evidence="7">
    <location>
        <position position="129"/>
    </location>
</feature>
<dbReference type="SUPFAM" id="SSF75304">
    <property type="entry name" value="Amidase signature (AS) enzymes"/>
    <property type="match status" value="1"/>
</dbReference>
<dbReference type="GO" id="GO:0005739">
    <property type="term" value="C:mitochondrion"/>
    <property type="evidence" value="ECO:0007669"/>
    <property type="project" value="UniProtKB-SubCell"/>
</dbReference>
<dbReference type="InterPro" id="IPR023631">
    <property type="entry name" value="Amidase_dom"/>
</dbReference>
<dbReference type="GO" id="GO:0005524">
    <property type="term" value="F:ATP binding"/>
    <property type="evidence" value="ECO:0007669"/>
    <property type="project" value="UniProtKB-KW"/>
</dbReference>
<dbReference type="PROSITE" id="PS00571">
    <property type="entry name" value="AMIDASES"/>
    <property type="match status" value="1"/>
</dbReference>
<reference evidence="9 10" key="1">
    <citation type="journal article" date="2011" name="Proc. Natl. Acad. Sci. U.S.A.">
        <title>Evolutionary erosion of yeast sex chromosomes by mating-type switching accidents.</title>
        <authorList>
            <person name="Gordon J.L."/>
            <person name="Armisen D."/>
            <person name="Proux-Wera E."/>
            <person name="Oheigeartaigh S.S."/>
            <person name="Byrne K.P."/>
            <person name="Wolfe K.H."/>
        </authorList>
    </citation>
    <scope>NUCLEOTIDE SEQUENCE [LARGE SCALE GENOMIC DNA]</scope>
    <source>
        <strain evidence="10">ATCC 10662 / CBS 1146 / NBRC 0425 / NCYC 2629 / NRRL Y-866</strain>
    </source>
</reference>
<keyword evidence="5 7" id="KW-0648">Protein biosynthesis</keyword>
<dbReference type="GeneID" id="11504404"/>
<evidence type="ECO:0000256" key="5">
    <source>
        <dbReference type="ARBA" id="ARBA00022917"/>
    </source>
</evidence>
<comment type="catalytic activity">
    <reaction evidence="6 7">
        <text>L-glutamyl-tRNA(Gln) + L-glutamine + ATP + H2O = L-glutaminyl-tRNA(Gln) + L-glutamate + ADP + phosphate + H(+)</text>
        <dbReference type="Rhea" id="RHEA:17521"/>
        <dbReference type="Rhea" id="RHEA-COMP:9681"/>
        <dbReference type="Rhea" id="RHEA-COMP:9684"/>
        <dbReference type="ChEBI" id="CHEBI:15377"/>
        <dbReference type="ChEBI" id="CHEBI:15378"/>
        <dbReference type="ChEBI" id="CHEBI:29985"/>
        <dbReference type="ChEBI" id="CHEBI:30616"/>
        <dbReference type="ChEBI" id="CHEBI:43474"/>
        <dbReference type="ChEBI" id="CHEBI:58359"/>
        <dbReference type="ChEBI" id="CHEBI:78520"/>
        <dbReference type="ChEBI" id="CHEBI:78521"/>
        <dbReference type="ChEBI" id="CHEBI:456216"/>
        <dbReference type="EC" id="6.3.5.7"/>
    </reaction>
</comment>
<dbReference type="EMBL" id="HE616748">
    <property type="protein sequence ID" value="CCE93425.1"/>
    <property type="molecule type" value="Genomic_DNA"/>
</dbReference>
<dbReference type="RefSeq" id="XP_003682636.1">
    <property type="nucleotide sequence ID" value="XM_003682588.1"/>
</dbReference>
<evidence type="ECO:0000256" key="3">
    <source>
        <dbReference type="ARBA" id="ARBA00022741"/>
    </source>
</evidence>
<keyword evidence="3 7" id="KW-0547">Nucleotide-binding</keyword>
<evidence type="ECO:0000256" key="4">
    <source>
        <dbReference type="ARBA" id="ARBA00022840"/>
    </source>
</evidence>
<proteinExistence type="inferred from homology"/>
<dbReference type="KEGG" id="tdl:TDEL_0G00580"/>
<evidence type="ECO:0000259" key="8">
    <source>
        <dbReference type="Pfam" id="PF01425"/>
    </source>
</evidence>
<evidence type="ECO:0000256" key="6">
    <source>
        <dbReference type="ARBA" id="ARBA00047407"/>
    </source>
</evidence>
<organism evidence="9 10">
    <name type="scientific">Torulaspora delbrueckii</name>
    <name type="common">Yeast</name>
    <name type="synonym">Candida colliculosa</name>
    <dbReference type="NCBI Taxonomy" id="4950"/>
    <lineage>
        <taxon>Eukaryota</taxon>
        <taxon>Fungi</taxon>
        <taxon>Dikarya</taxon>
        <taxon>Ascomycota</taxon>
        <taxon>Saccharomycotina</taxon>
        <taxon>Saccharomycetes</taxon>
        <taxon>Saccharomycetales</taxon>
        <taxon>Saccharomycetaceae</taxon>
        <taxon>Torulaspora</taxon>
    </lineage>
</organism>
<dbReference type="Proteomes" id="UP000005627">
    <property type="component" value="Chromosome 7"/>
</dbReference>
<dbReference type="AlphaFoldDB" id="G8ZYF0"/>
<keyword evidence="2 7" id="KW-0436">Ligase</keyword>
<dbReference type="InterPro" id="IPR000120">
    <property type="entry name" value="Amidase"/>
</dbReference>
<dbReference type="GO" id="GO:0007029">
    <property type="term" value="P:endoplasmic reticulum organization"/>
    <property type="evidence" value="ECO:0007669"/>
    <property type="project" value="EnsemblFungi"/>
</dbReference>